<evidence type="ECO:0000313" key="3">
    <source>
        <dbReference type="EMBL" id="MDQ0338365.1"/>
    </source>
</evidence>
<gene>
    <name evidence="3" type="ORF">J2S00_001149</name>
</gene>
<feature type="domain" description="VOC" evidence="2">
    <location>
        <begin position="45"/>
        <end position="157"/>
    </location>
</feature>
<dbReference type="RefSeq" id="WP_307336585.1">
    <property type="nucleotide sequence ID" value="NZ_JAUSUQ010000003.1"/>
</dbReference>
<dbReference type="PANTHER" id="PTHR21366:SF14">
    <property type="entry name" value="GLYOXALASE DOMAIN-CONTAINING PROTEIN 5"/>
    <property type="match status" value="1"/>
</dbReference>
<dbReference type="InterPro" id="IPR004360">
    <property type="entry name" value="Glyas_Fos-R_dOase_dom"/>
</dbReference>
<protein>
    <submittedName>
        <fullName evidence="3">Catechol-2,3-dioxygenase</fullName>
    </submittedName>
</protein>
<name>A0ABU0CPM1_9BACI</name>
<dbReference type="SUPFAM" id="SSF54593">
    <property type="entry name" value="Glyoxalase/Bleomycin resistance protein/Dihydroxybiphenyl dioxygenase"/>
    <property type="match status" value="1"/>
</dbReference>
<keyword evidence="4" id="KW-1185">Reference proteome</keyword>
<dbReference type="PANTHER" id="PTHR21366">
    <property type="entry name" value="GLYOXALASE FAMILY PROTEIN"/>
    <property type="match status" value="1"/>
</dbReference>
<dbReference type="InterPro" id="IPR029068">
    <property type="entry name" value="Glyas_Bleomycin-R_OHBP_Dase"/>
</dbReference>
<reference evidence="3 4" key="1">
    <citation type="submission" date="2023-07" db="EMBL/GenBank/DDBJ databases">
        <title>Genomic Encyclopedia of Type Strains, Phase IV (KMG-IV): sequencing the most valuable type-strain genomes for metagenomic binning, comparative biology and taxonomic classification.</title>
        <authorList>
            <person name="Goeker M."/>
        </authorList>
    </citation>
    <scope>NUCLEOTIDE SEQUENCE [LARGE SCALE GENOMIC DNA]</scope>
    <source>
        <strain evidence="3 4">DSM 17740</strain>
    </source>
</reference>
<organism evidence="3 4">
    <name type="scientific">Caldalkalibacillus uzonensis</name>
    <dbReference type="NCBI Taxonomy" id="353224"/>
    <lineage>
        <taxon>Bacteria</taxon>
        <taxon>Bacillati</taxon>
        <taxon>Bacillota</taxon>
        <taxon>Bacilli</taxon>
        <taxon>Bacillales</taxon>
        <taxon>Bacillaceae</taxon>
        <taxon>Caldalkalibacillus</taxon>
    </lineage>
</organism>
<comment type="caution">
    <text evidence="3">The sequence shown here is derived from an EMBL/GenBank/DDBJ whole genome shotgun (WGS) entry which is preliminary data.</text>
</comment>
<dbReference type="InterPro" id="IPR037523">
    <property type="entry name" value="VOC_core"/>
</dbReference>
<evidence type="ECO:0000259" key="2">
    <source>
        <dbReference type="PROSITE" id="PS51819"/>
    </source>
</evidence>
<accession>A0ABU0CPM1</accession>
<dbReference type="EMBL" id="JAUSUQ010000003">
    <property type="protein sequence ID" value="MDQ0338365.1"/>
    <property type="molecule type" value="Genomic_DNA"/>
</dbReference>
<dbReference type="Proteomes" id="UP001232445">
    <property type="component" value="Unassembled WGS sequence"/>
</dbReference>
<keyword evidence="1" id="KW-0812">Transmembrane</keyword>
<keyword evidence="1" id="KW-1133">Transmembrane helix</keyword>
<evidence type="ECO:0000256" key="1">
    <source>
        <dbReference type="SAM" id="Phobius"/>
    </source>
</evidence>
<dbReference type="Gene3D" id="3.10.180.10">
    <property type="entry name" value="2,3-Dihydroxybiphenyl 1,2-Dioxygenase, domain 1"/>
    <property type="match status" value="2"/>
</dbReference>
<keyword evidence="1" id="KW-0472">Membrane</keyword>
<feature type="domain" description="VOC" evidence="2">
    <location>
        <begin position="174"/>
        <end position="286"/>
    </location>
</feature>
<evidence type="ECO:0000313" key="4">
    <source>
        <dbReference type="Proteomes" id="UP001232445"/>
    </source>
</evidence>
<proteinExistence type="predicted"/>
<dbReference type="InterPro" id="IPR050383">
    <property type="entry name" value="GlyoxalaseI/FosfomycinResist"/>
</dbReference>
<feature type="transmembrane region" description="Helical" evidence="1">
    <location>
        <begin position="14"/>
        <end position="32"/>
    </location>
</feature>
<dbReference type="PROSITE" id="PS51819">
    <property type="entry name" value="VOC"/>
    <property type="match status" value="2"/>
</dbReference>
<dbReference type="Pfam" id="PF00903">
    <property type="entry name" value="Glyoxalase"/>
    <property type="match status" value="2"/>
</dbReference>
<sequence>MTLTKHGKFQVDNLINNIIILVQILFLIYYIFNKKESETMLNIFKLGYVDFFVRDMESMTRYYSDVIGLTVTEQDGEGRVYLSTALDHHNIVLTPSDKTGINRFGFQFEDTITIKEAQDHLKELGIQSEIKTDASPGVPELLEFTDPEGYIVELYPKMTLATPGFKNSGIVPNKVGHLSLRVKDAKKQVEFYEQLGFINTDWIESYFGFMTCNQDHHVLNFFTSEKEGMHHLAFETRNYQHLVQSLDILRHNNIKIEWGPSRHGAGHNVATYHYDPENNLIELFTDVDIYIKELNCFEPRPWHRDCPQRPKVWSTDECLSVWGVDFEKALV</sequence>